<reference evidence="3" key="1">
    <citation type="submission" date="2021-06" db="EMBL/GenBank/DDBJ databases">
        <authorList>
            <person name="Hodson N. C."/>
            <person name="Mongue J. A."/>
            <person name="Jaron S. K."/>
        </authorList>
    </citation>
    <scope>NUCLEOTIDE SEQUENCE</scope>
</reference>
<dbReference type="OrthoDB" id="6493579at2759"/>
<dbReference type="Proteomes" id="UP000708208">
    <property type="component" value="Unassembled WGS sequence"/>
</dbReference>
<comment type="caution">
    <text evidence="3">The sequence shown here is derived from an EMBL/GenBank/DDBJ whole genome shotgun (WGS) entry which is preliminary data.</text>
</comment>
<evidence type="ECO:0000313" key="4">
    <source>
        <dbReference type="Proteomes" id="UP000708208"/>
    </source>
</evidence>
<dbReference type="PROSITE" id="PS51155">
    <property type="entry name" value="CHIT_BIND_RR_2"/>
    <property type="match status" value="1"/>
</dbReference>
<gene>
    <name evidence="3" type="ORF">AFUS01_LOCUS25023</name>
</gene>
<feature type="chain" id="PRO_5035150188" evidence="2">
    <location>
        <begin position="21"/>
        <end position="110"/>
    </location>
</feature>
<evidence type="ECO:0000256" key="1">
    <source>
        <dbReference type="PROSITE-ProRule" id="PRU00497"/>
    </source>
</evidence>
<dbReference type="InterPro" id="IPR000618">
    <property type="entry name" value="Insect_cuticle"/>
</dbReference>
<evidence type="ECO:0000256" key="2">
    <source>
        <dbReference type="SAM" id="SignalP"/>
    </source>
</evidence>
<evidence type="ECO:0000313" key="3">
    <source>
        <dbReference type="EMBL" id="CAG7786456.1"/>
    </source>
</evidence>
<dbReference type="AlphaFoldDB" id="A0A8J2KI37"/>
<accession>A0A8J2KI37</accession>
<name>A0A8J2KI37_9HEXA</name>
<keyword evidence="2" id="KW-0732">Signal</keyword>
<protein>
    <submittedName>
        <fullName evidence="3">Uncharacterized protein</fullName>
    </submittedName>
</protein>
<organism evidence="3 4">
    <name type="scientific">Allacma fusca</name>
    <dbReference type="NCBI Taxonomy" id="39272"/>
    <lineage>
        <taxon>Eukaryota</taxon>
        <taxon>Metazoa</taxon>
        <taxon>Ecdysozoa</taxon>
        <taxon>Arthropoda</taxon>
        <taxon>Hexapoda</taxon>
        <taxon>Collembola</taxon>
        <taxon>Symphypleona</taxon>
        <taxon>Sminthuridae</taxon>
        <taxon>Allacma</taxon>
    </lineage>
</organism>
<dbReference type="EMBL" id="CAJVCH010318215">
    <property type="protein sequence ID" value="CAG7786456.1"/>
    <property type="molecule type" value="Genomic_DNA"/>
</dbReference>
<feature type="signal peptide" evidence="2">
    <location>
        <begin position="1"/>
        <end position="20"/>
    </location>
</feature>
<dbReference type="GO" id="GO:0042302">
    <property type="term" value="F:structural constituent of cuticle"/>
    <property type="evidence" value="ECO:0007669"/>
    <property type="project" value="UniProtKB-UniRule"/>
</dbReference>
<sequence>MKTLLVITLCTVAYLAVVSGYKVEILAPDGERMAESGHIKDVGGKRVLVKEGDFSYHDPKLVPVQERWSADERGFTAEGNRLPTPPPIPLAIQESLVKNNVKPPFGPGSQ</sequence>
<keyword evidence="1" id="KW-0193">Cuticle</keyword>
<keyword evidence="4" id="KW-1185">Reference proteome</keyword>
<dbReference type="Pfam" id="PF00379">
    <property type="entry name" value="Chitin_bind_4"/>
    <property type="match status" value="1"/>
</dbReference>
<proteinExistence type="predicted"/>